<evidence type="ECO:0000313" key="6">
    <source>
        <dbReference type="Proteomes" id="UP000285092"/>
    </source>
</evidence>
<dbReference type="GO" id="GO:0016787">
    <property type="term" value="F:hydrolase activity"/>
    <property type="evidence" value="ECO:0007669"/>
    <property type="project" value="UniProtKB-KW"/>
</dbReference>
<dbReference type="Gene3D" id="3.60.21.10">
    <property type="match status" value="1"/>
</dbReference>
<dbReference type="PANTHER" id="PTHR11575">
    <property type="entry name" value="5'-NUCLEOTIDASE-RELATED"/>
    <property type="match status" value="1"/>
</dbReference>
<protein>
    <submittedName>
        <fullName evidence="5">Bifunctional metallophosphatase/5'-nucleotidase</fullName>
    </submittedName>
</protein>
<keyword evidence="2" id="KW-0547">Nucleotide-binding</keyword>
<gene>
    <name evidence="5" type="ORF">D2V04_02370</name>
</gene>
<dbReference type="EMBL" id="QXFK01000009">
    <property type="protein sequence ID" value="RIV80569.1"/>
    <property type="molecule type" value="Genomic_DNA"/>
</dbReference>
<dbReference type="GO" id="GO:0000166">
    <property type="term" value="F:nucleotide binding"/>
    <property type="evidence" value="ECO:0007669"/>
    <property type="project" value="UniProtKB-KW"/>
</dbReference>
<dbReference type="Proteomes" id="UP000285092">
    <property type="component" value="Unassembled WGS sequence"/>
</dbReference>
<dbReference type="Pfam" id="PF00149">
    <property type="entry name" value="Metallophos"/>
    <property type="match status" value="1"/>
</dbReference>
<feature type="domain" description="Calcineurin-like phosphoesterase" evidence="3">
    <location>
        <begin position="5"/>
        <end position="219"/>
    </location>
</feature>
<dbReference type="GO" id="GO:0009166">
    <property type="term" value="P:nucleotide catabolic process"/>
    <property type="evidence" value="ECO:0007669"/>
    <property type="project" value="InterPro"/>
</dbReference>
<sequence length="477" mass="51951">MTRLTILQLNDLHGYAEPHNEIRYGADGTPVFETLGGLARIKTIFERARADNPGGVLALDNGDTFHGTHFAVSDEAKALAPLVAELGFDAMTLHWEFAFGPDRVQALASELPYPVLAANIYREESGELFLPAATIVERAGLRIGLIGLACPIVDKTMPPHFSEGLRFEIGTRELHAHVAQMRPHVDLLVVLSHVGFPQDVQFAKDVPGIDVIVSGHTHNRMEHAIEVEGCLIFQSGCHGSFVGRLDLDLRDGELIGWTHALIAVDESVHPDLALEAAVTAALVGEREAMAEAVGRTDVALHRYAMLSSPMDDLLLEAIAEVAGTQIAFSNGWRYGAPIPAGPITLGDLWNMVPTNPPVSLAEVTGAEIRQMIEENLERTFAADPYDQMGGYIKRMRGVGLAFKAENPEGQRIERLFLEGRPVEDSAVYAVGFITEQGVPARFGKNRRQLPIDTITALRKRLTRPFTNASVGSSIELV</sequence>
<dbReference type="PANTHER" id="PTHR11575:SF42">
    <property type="entry name" value="SULFUR OXIDATION PROTEIN SOXB"/>
    <property type="match status" value="1"/>
</dbReference>
<dbReference type="SUPFAM" id="SSF55816">
    <property type="entry name" value="5'-nucleotidase (syn. UDP-sugar hydrolase), C-terminal domain"/>
    <property type="match status" value="1"/>
</dbReference>
<dbReference type="InterPro" id="IPR008334">
    <property type="entry name" value="5'-Nucleotdase_C"/>
</dbReference>
<evidence type="ECO:0000259" key="3">
    <source>
        <dbReference type="Pfam" id="PF00149"/>
    </source>
</evidence>
<feature type="domain" description="5'-Nucleotidase C-terminal" evidence="4">
    <location>
        <begin position="304"/>
        <end position="430"/>
    </location>
</feature>
<organism evidence="5 6">
    <name type="scientific">Pelagerythrobacter aerophilus</name>
    <dbReference type="NCBI Taxonomy" id="2306995"/>
    <lineage>
        <taxon>Bacteria</taxon>
        <taxon>Pseudomonadati</taxon>
        <taxon>Pseudomonadota</taxon>
        <taxon>Alphaproteobacteria</taxon>
        <taxon>Sphingomonadales</taxon>
        <taxon>Erythrobacteraceae</taxon>
        <taxon>Pelagerythrobacter</taxon>
    </lineage>
</organism>
<dbReference type="GO" id="GO:0030288">
    <property type="term" value="C:outer membrane-bounded periplasmic space"/>
    <property type="evidence" value="ECO:0007669"/>
    <property type="project" value="TreeGrafter"/>
</dbReference>
<dbReference type="InterPro" id="IPR029052">
    <property type="entry name" value="Metallo-depent_PP-like"/>
</dbReference>
<dbReference type="AlphaFoldDB" id="A0A418NLQ1"/>
<dbReference type="InterPro" id="IPR006179">
    <property type="entry name" value="5_nucleotidase/apyrase"/>
</dbReference>
<dbReference type="OrthoDB" id="9803927at2"/>
<comment type="similarity">
    <text evidence="2">Belongs to the 5'-nucleotidase family.</text>
</comment>
<dbReference type="InterPro" id="IPR036907">
    <property type="entry name" value="5'-Nucleotdase_C_sf"/>
</dbReference>
<evidence type="ECO:0000259" key="4">
    <source>
        <dbReference type="Pfam" id="PF02872"/>
    </source>
</evidence>
<dbReference type="SUPFAM" id="SSF56300">
    <property type="entry name" value="Metallo-dependent phosphatases"/>
    <property type="match status" value="1"/>
</dbReference>
<name>A0A418NLQ1_9SPHN</name>
<comment type="caution">
    <text evidence="5">The sequence shown here is derived from an EMBL/GenBank/DDBJ whole genome shotgun (WGS) entry which is preliminary data.</text>
</comment>
<proteinExistence type="inferred from homology"/>
<accession>A0A418NLQ1</accession>
<dbReference type="Gene3D" id="3.90.780.10">
    <property type="entry name" value="5'-Nucleotidase, C-terminal domain"/>
    <property type="match status" value="1"/>
</dbReference>
<keyword evidence="1" id="KW-0732">Signal</keyword>
<keyword evidence="2" id="KW-0378">Hydrolase</keyword>
<dbReference type="Pfam" id="PF02872">
    <property type="entry name" value="5_nucleotid_C"/>
    <property type="match status" value="1"/>
</dbReference>
<reference evidence="5 6" key="1">
    <citation type="submission" date="2018-08" db="EMBL/GenBank/DDBJ databases">
        <title>Altererythrobacter sp.Ery1 and Ery12, the genome sequencing of novel strains in genus Alterythrobacter.</title>
        <authorList>
            <person name="Cheng H."/>
            <person name="Wu Y.-H."/>
            <person name="Fang C."/>
            <person name="Xu X.-W."/>
        </authorList>
    </citation>
    <scope>NUCLEOTIDE SEQUENCE [LARGE SCALE GENOMIC DNA]</scope>
    <source>
        <strain evidence="5 6">Ery1</strain>
    </source>
</reference>
<dbReference type="PRINTS" id="PR01607">
    <property type="entry name" value="APYRASEFAMLY"/>
</dbReference>
<dbReference type="InterPro" id="IPR004843">
    <property type="entry name" value="Calcineurin-like_PHP"/>
</dbReference>
<evidence type="ECO:0000256" key="2">
    <source>
        <dbReference type="RuleBase" id="RU362119"/>
    </source>
</evidence>
<evidence type="ECO:0000313" key="5">
    <source>
        <dbReference type="EMBL" id="RIV80569.1"/>
    </source>
</evidence>
<dbReference type="RefSeq" id="WP_119511758.1">
    <property type="nucleotide sequence ID" value="NZ_QXFK01000009.1"/>
</dbReference>
<evidence type="ECO:0000256" key="1">
    <source>
        <dbReference type="ARBA" id="ARBA00022729"/>
    </source>
</evidence>
<keyword evidence="6" id="KW-1185">Reference proteome</keyword>